<dbReference type="Gene3D" id="3.20.20.450">
    <property type="entry name" value="EAL domain"/>
    <property type="match status" value="1"/>
</dbReference>
<evidence type="ECO:0000313" key="5">
    <source>
        <dbReference type="Proteomes" id="UP000199345"/>
    </source>
</evidence>
<evidence type="ECO:0000313" key="4">
    <source>
        <dbReference type="EMBL" id="SET39251.1"/>
    </source>
</evidence>
<keyword evidence="1" id="KW-0597">Phosphoprotein</keyword>
<evidence type="ECO:0000256" key="1">
    <source>
        <dbReference type="PROSITE-ProRule" id="PRU00169"/>
    </source>
</evidence>
<organism evidence="4 5">
    <name type="scientific">Nitrosomonas marina</name>
    <dbReference type="NCBI Taxonomy" id="917"/>
    <lineage>
        <taxon>Bacteria</taxon>
        <taxon>Pseudomonadati</taxon>
        <taxon>Pseudomonadota</taxon>
        <taxon>Betaproteobacteria</taxon>
        <taxon>Nitrosomonadales</taxon>
        <taxon>Nitrosomonadaceae</taxon>
        <taxon>Nitrosomonas</taxon>
    </lineage>
</organism>
<dbReference type="GO" id="GO:0000160">
    <property type="term" value="P:phosphorelay signal transduction system"/>
    <property type="evidence" value="ECO:0007669"/>
    <property type="project" value="InterPro"/>
</dbReference>
<dbReference type="SUPFAM" id="SSF52172">
    <property type="entry name" value="CheY-like"/>
    <property type="match status" value="1"/>
</dbReference>
<dbReference type="PROSITE" id="PS50110">
    <property type="entry name" value="RESPONSE_REGULATORY"/>
    <property type="match status" value="1"/>
</dbReference>
<dbReference type="EMBL" id="FOIA01000024">
    <property type="protein sequence ID" value="SET39251.1"/>
    <property type="molecule type" value="Genomic_DNA"/>
</dbReference>
<dbReference type="InterPro" id="IPR035919">
    <property type="entry name" value="EAL_sf"/>
</dbReference>
<gene>
    <name evidence="4" type="ORF">SAMN05216326_12441</name>
</gene>
<dbReference type="InterPro" id="IPR001633">
    <property type="entry name" value="EAL_dom"/>
</dbReference>
<feature type="modified residue" description="4-aspartylphosphate" evidence="1">
    <location>
        <position position="141"/>
    </location>
</feature>
<dbReference type="AlphaFoldDB" id="A0A1I0E2V5"/>
<dbReference type="PANTHER" id="PTHR33121:SF70">
    <property type="entry name" value="SIGNALING PROTEIN YKOW"/>
    <property type="match status" value="1"/>
</dbReference>
<sequence length="490" mass="55496">MSVLENLLLIARLAETSCLSPQFYCAIQNPLLDLRLLREWIMGSIISRLGSNEQNLLTNNTLWIQHYHFIVSERVALKENIMHSASQIKILIVDDDTFMLKILTKMLNNQGFESVEACDNGTDALARIDRQETCPDLILLDLNMPNMDGIEFVRYLVERKFPGSLILVSGEDERMLKTAEKLVHAHRIPMLGYLHKPVSPDKLNALITKWAPPEKQQQPVSEKKTYSAESLQTAITNRELVNYYQPKVTVATGKIIGVETLVRWHHPSDGLVMPGQFIHIAEQCGLINDLTCLVLKQALTQARIWQENGIVLRVATNVSMDNLTSLDFQDLVVNLAIENGLSPQNIVLEVTESQLMDADSRVPLEILTRLRLKRFHLSIDDFGTGHSSMAQLRDIPFDELKIDQSFVHRAWSDETLRAMYDASLSMAKQLGMEVVAEGVADAEDWTFLRNTGCDFAQGNFISKPLKAEDFEQWMSDWENRLHNGLIANTA</sequence>
<name>A0A1I0E2V5_9PROT</name>
<dbReference type="Pfam" id="PF00563">
    <property type="entry name" value="EAL"/>
    <property type="match status" value="1"/>
</dbReference>
<evidence type="ECO:0000259" key="2">
    <source>
        <dbReference type="PROSITE" id="PS50110"/>
    </source>
</evidence>
<dbReference type="PROSITE" id="PS50883">
    <property type="entry name" value="EAL"/>
    <property type="match status" value="1"/>
</dbReference>
<dbReference type="Proteomes" id="UP000199345">
    <property type="component" value="Unassembled WGS sequence"/>
</dbReference>
<dbReference type="InterPro" id="IPR050706">
    <property type="entry name" value="Cyclic-di-GMP_PDE-like"/>
</dbReference>
<dbReference type="SMART" id="SM00052">
    <property type="entry name" value="EAL"/>
    <property type="match status" value="1"/>
</dbReference>
<dbReference type="CDD" id="cd01948">
    <property type="entry name" value="EAL"/>
    <property type="match status" value="1"/>
</dbReference>
<dbReference type="Pfam" id="PF00072">
    <property type="entry name" value="Response_reg"/>
    <property type="match status" value="1"/>
</dbReference>
<feature type="domain" description="EAL" evidence="3">
    <location>
        <begin position="224"/>
        <end position="478"/>
    </location>
</feature>
<dbReference type="GO" id="GO:0071111">
    <property type="term" value="F:cyclic-guanylate-specific phosphodiesterase activity"/>
    <property type="evidence" value="ECO:0007669"/>
    <property type="project" value="InterPro"/>
</dbReference>
<keyword evidence="5" id="KW-1185">Reference proteome</keyword>
<proteinExistence type="predicted"/>
<reference evidence="5" key="1">
    <citation type="submission" date="2016-10" db="EMBL/GenBank/DDBJ databases">
        <authorList>
            <person name="Varghese N."/>
            <person name="Submissions S."/>
        </authorList>
    </citation>
    <scope>NUCLEOTIDE SEQUENCE [LARGE SCALE GENOMIC DNA]</scope>
    <source>
        <strain evidence="5">Nm71</strain>
    </source>
</reference>
<dbReference type="SMART" id="SM00448">
    <property type="entry name" value="REC"/>
    <property type="match status" value="1"/>
</dbReference>
<dbReference type="InterPro" id="IPR001789">
    <property type="entry name" value="Sig_transdc_resp-reg_receiver"/>
</dbReference>
<feature type="domain" description="Response regulatory" evidence="2">
    <location>
        <begin position="89"/>
        <end position="211"/>
    </location>
</feature>
<dbReference type="Gene3D" id="3.40.50.2300">
    <property type="match status" value="1"/>
</dbReference>
<dbReference type="PANTHER" id="PTHR33121">
    <property type="entry name" value="CYCLIC DI-GMP PHOSPHODIESTERASE PDEF"/>
    <property type="match status" value="1"/>
</dbReference>
<dbReference type="SUPFAM" id="SSF141868">
    <property type="entry name" value="EAL domain-like"/>
    <property type="match status" value="1"/>
</dbReference>
<evidence type="ECO:0000259" key="3">
    <source>
        <dbReference type="PROSITE" id="PS50883"/>
    </source>
</evidence>
<protein>
    <submittedName>
        <fullName evidence="4">EAL domain, c-di-GMP-specific phosphodiesterase class I (Or its enzymatically inactive variant)</fullName>
    </submittedName>
</protein>
<dbReference type="InterPro" id="IPR011006">
    <property type="entry name" value="CheY-like_superfamily"/>
</dbReference>
<accession>A0A1I0E2V5</accession>